<evidence type="ECO:0000313" key="3">
    <source>
        <dbReference type="EMBL" id="VIO54272.1"/>
    </source>
</evidence>
<keyword evidence="2" id="KW-0732">Signal</keyword>
<feature type="compositionally biased region" description="Low complexity" evidence="1">
    <location>
        <begin position="276"/>
        <end position="297"/>
    </location>
</feature>
<organism evidence="3">
    <name type="scientific">Gibberella zeae</name>
    <name type="common">Wheat head blight fungus</name>
    <name type="synonym">Fusarium graminearum</name>
    <dbReference type="NCBI Taxonomy" id="5518"/>
    <lineage>
        <taxon>Eukaryota</taxon>
        <taxon>Fungi</taxon>
        <taxon>Dikarya</taxon>
        <taxon>Ascomycota</taxon>
        <taxon>Pezizomycotina</taxon>
        <taxon>Sordariomycetes</taxon>
        <taxon>Hypocreomycetidae</taxon>
        <taxon>Hypocreales</taxon>
        <taxon>Nectriaceae</taxon>
        <taxon>Fusarium</taxon>
    </lineage>
</organism>
<dbReference type="AlphaFoldDB" id="A0A4E9E5U6"/>
<feature type="compositionally biased region" description="Low complexity" evidence="1">
    <location>
        <begin position="69"/>
        <end position="80"/>
    </location>
</feature>
<name>A0A4E9E5U6_GIBZA</name>
<sequence length="481" mass="50888">MRISAFRVLASSLAFNSVAVASACKPRSSAPIPLSLSTSEVLSYTSISASTTVVTYDASTTSGVSLGTTTSEVVVSTDESSSTKKDTAESPTSTETLSTTTVAPDSSITTTEVPTPAFTATSWTTTSDAALPSFIISPFRPPFNGQPMLSNRVTGNLLYLSVVNKPEYTAGVFTIDPESGHLLLDNKQPICAIYGQDDSNPWLEVCPRFLAEEEVMITCQIVDSELESSDSSSFESVAESATSSLTLSSASSAELTSTETDVINTEATTVVESASTLEVTANETATTEVSTTEASTAEITATSGTISESIDLPTTVDATTAVPSNTAVPLFRVTAQSGPTGGQTLLADRNGYAVLLYDNSEGDFSDAFFAVDPVTHYLMLDNKQPICGYFGDNNGLAYWVRCDTSPTIEQAKLTCEIPTSTGEVLECRVPEIICDNDCVLTGETWSYTYTNTWGLGRWSANLGPESQNGGYKTALIIEFLD</sequence>
<dbReference type="EMBL" id="CAAKMV010000088">
    <property type="protein sequence ID" value="VIO54272.1"/>
    <property type="molecule type" value="Genomic_DNA"/>
</dbReference>
<proteinExistence type="predicted"/>
<feature type="region of interest" description="Disordered" evidence="1">
    <location>
        <begin position="69"/>
        <end position="113"/>
    </location>
</feature>
<feature type="signal peptide" evidence="2">
    <location>
        <begin position="1"/>
        <end position="23"/>
    </location>
</feature>
<feature type="chain" id="PRO_5026080780" evidence="2">
    <location>
        <begin position="24"/>
        <end position="481"/>
    </location>
</feature>
<protein>
    <submittedName>
        <fullName evidence="3">Uncharacterized protein</fullName>
    </submittedName>
</protein>
<evidence type="ECO:0000256" key="2">
    <source>
        <dbReference type="SAM" id="SignalP"/>
    </source>
</evidence>
<dbReference type="PROSITE" id="PS51257">
    <property type="entry name" value="PROKAR_LIPOPROTEIN"/>
    <property type="match status" value="1"/>
</dbReference>
<evidence type="ECO:0000256" key="1">
    <source>
        <dbReference type="SAM" id="MobiDB-lite"/>
    </source>
</evidence>
<gene>
    <name evidence="3" type="ORF">FUG_LOCUS114817</name>
</gene>
<reference evidence="3" key="1">
    <citation type="submission" date="2019-04" db="EMBL/GenBank/DDBJ databases">
        <authorList>
            <person name="Melise S."/>
            <person name="Noan J."/>
            <person name="Okalmin O."/>
        </authorList>
    </citation>
    <scope>NUCLEOTIDE SEQUENCE</scope>
    <source>
        <strain evidence="3">FN9</strain>
    </source>
</reference>
<feature type="compositionally biased region" description="Polar residues" evidence="1">
    <location>
        <begin position="102"/>
        <end position="113"/>
    </location>
</feature>
<feature type="region of interest" description="Disordered" evidence="1">
    <location>
        <begin position="274"/>
        <end position="297"/>
    </location>
</feature>
<feature type="compositionally biased region" description="Low complexity" evidence="1">
    <location>
        <begin position="89"/>
        <end position="101"/>
    </location>
</feature>
<accession>A0A4E9E5U6</accession>